<organism evidence="1 2">
    <name type="scientific">Fictibacillus enclensis</name>
    <dbReference type="NCBI Taxonomy" id="1017270"/>
    <lineage>
        <taxon>Bacteria</taxon>
        <taxon>Bacillati</taxon>
        <taxon>Bacillota</taxon>
        <taxon>Bacilli</taxon>
        <taxon>Bacillales</taxon>
        <taxon>Fictibacillaceae</taxon>
        <taxon>Fictibacillus</taxon>
    </lineage>
</organism>
<keyword evidence="2" id="KW-1185">Reference proteome</keyword>
<reference evidence="1 2" key="1">
    <citation type="journal article" date="2014" name="Antonie Van Leeuwenhoek">
        <title>Fictibacillus enclensis sp. nov., isolated from marine sediment.</title>
        <authorList>
            <person name="Dastager S.G."/>
            <person name="Mawlankar R."/>
            <person name="Srinivasan K."/>
            <person name="Tang S.K."/>
            <person name="Lee J.C."/>
            <person name="Ramana V.V."/>
            <person name="Shouche Y.S."/>
        </authorList>
    </citation>
    <scope>NUCLEOTIDE SEQUENCE [LARGE SCALE GENOMIC DNA]</scope>
    <source>
        <strain evidence="1 2">NIO-1003</strain>
    </source>
</reference>
<evidence type="ECO:0000313" key="2">
    <source>
        <dbReference type="Proteomes" id="UP000054099"/>
    </source>
</evidence>
<dbReference type="NCBIfam" id="TIGR00099">
    <property type="entry name" value="Cof-subfamily"/>
    <property type="match status" value="1"/>
</dbReference>
<dbReference type="SUPFAM" id="SSF56784">
    <property type="entry name" value="HAD-like"/>
    <property type="match status" value="1"/>
</dbReference>
<dbReference type="SFLD" id="SFLDS00003">
    <property type="entry name" value="Haloacid_Dehalogenase"/>
    <property type="match status" value="1"/>
</dbReference>
<dbReference type="InterPro" id="IPR023214">
    <property type="entry name" value="HAD_sf"/>
</dbReference>
<dbReference type="GO" id="GO:0000287">
    <property type="term" value="F:magnesium ion binding"/>
    <property type="evidence" value="ECO:0007669"/>
    <property type="project" value="TreeGrafter"/>
</dbReference>
<dbReference type="SFLD" id="SFLDG01140">
    <property type="entry name" value="C2.B:_Phosphomannomutase_and_P"/>
    <property type="match status" value="1"/>
</dbReference>
<dbReference type="PANTHER" id="PTHR10000">
    <property type="entry name" value="PHOSPHOSERINE PHOSPHATASE"/>
    <property type="match status" value="1"/>
</dbReference>
<proteinExistence type="predicted"/>
<dbReference type="RefSeq" id="WP_061968746.1">
    <property type="nucleotide sequence ID" value="NZ_FMAV01000001.1"/>
</dbReference>
<dbReference type="AlphaFoldDB" id="A0A0V8JCT0"/>
<dbReference type="Proteomes" id="UP000054099">
    <property type="component" value="Unassembled WGS sequence"/>
</dbReference>
<dbReference type="NCBIfam" id="TIGR01484">
    <property type="entry name" value="HAD-SF-IIB"/>
    <property type="match status" value="1"/>
</dbReference>
<comment type="caution">
    <text evidence="1">The sequence shown here is derived from an EMBL/GenBank/DDBJ whole genome shotgun (WGS) entry which is preliminary data.</text>
</comment>
<gene>
    <name evidence="1" type="ORF">AS030_04190</name>
</gene>
<dbReference type="GO" id="GO:0016791">
    <property type="term" value="F:phosphatase activity"/>
    <property type="evidence" value="ECO:0007669"/>
    <property type="project" value="TreeGrafter"/>
</dbReference>
<dbReference type="OrthoDB" id="9810101at2"/>
<dbReference type="InterPro" id="IPR036412">
    <property type="entry name" value="HAD-like_sf"/>
</dbReference>
<dbReference type="Gene3D" id="3.40.50.1000">
    <property type="entry name" value="HAD superfamily/HAD-like"/>
    <property type="match status" value="1"/>
</dbReference>
<evidence type="ECO:0000313" key="1">
    <source>
        <dbReference type="EMBL" id="KSU84740.1"/>
    </source>
</evidence>
<dbReference type="SFLD" id="SFLDG01144">
    <property type="entry name" value="C2.B.4:_PGP_Like"/>
    <property type="match status" value="1"/>
</dbReference>
<dbReference type="InterPro" id="IPR006379">
    <property type="entry name" value="HAD-SF_hydro_IIB"/>
</dbReference>
<dbReference type="GO" id="GO:0005829">
    <property type="term" value="C:cytosol"/>
    <property type="evidence" value="ECO:0007669"/>
    <property type="project" value="TreeGrafter"/>
</dbReference>
<protein>
    <submittedName>
        <fullName evidence="1">Hydrolase Cof</fullName>
    </submittedName>
</protein>
<dbReference type="EMBL" id="LNQN01000001">
    <property type="protein sequence ID" value="KSU84740.1"/>
    <property type="molecule type" value="Genomic_DNA"/>
</dbReference>
<dbReference type="Gene3D" id="3.30.1240.10">
    <property type="match status" value="1"/>
</dbReference>
<sequence>MRDKMVFFDIDGTLIDETTGKIPDSTKEALHKLRQNGVHTGIATGRAPFMFEHLLKELEMDSFISFNGSYVVFEGEVIYKTNLDVERLKQLEKLAVEAGHPLVFLDHTSATTNLEYAEVVYESTKHLLPEYPQFDQTYYHSNDVYQALLFCDEDFEQPYRTGYKGTFDFIRWHQHAIDVMPYGGSKAKGIEELLKRTTIHRENTFSFGDALNDIEMLQSSGMGIAMGNGRSEAKRAANYVTKPVGEDGIWHGLKYAGLI</sequence>
<accession>A0A0V8JCT0</accession>
<name>A0A0V8JCT0_9BACL</name>
<dbReference type="InterPro" id="IPR000150">
    <property type="entry name" value="Cof"/>
</dbReference>
<keyword evidence="1" id="KW-0378">Hydrolase</keyword>
<dbReference type="PANTHER" id="PTHR10000:SF25">
    <property type="entry name" value="PHOSPHATASE YKRA-RELATED"/>
    <property type="match status" value="1"/>
</dbReference>
<dbReference type="CDD" id="cd07517">
    <property type="entry name" value="HAD_HPP"/>
    <property type="match status" value="1"/>
</dbReference>
<dbReference type="Pfam" id="PF08282">
    <property type="entry name" value="Hydrolase_3"/>
    <property type="match status" value="1"/>
</dbReference>